<dbReference type="InterPro" id="IPR021759">
    <property type="entry name" value="WxLIP_HBD"/>
</dbReference>
<dbReference type="Pfam" id="PF11797">
    <property type="entry name" value="WxLIP_HBD"/>
    <property type="match status" value="1"/>
</dbReference>
<dbReference type="InterPro" id="IPR010317">
    <property type="entry name" value="WxLIP_PGBD"/>
</dbReference>
<evidence type="ECO:0000313" key="5">
    <source>
        <dbReference type="Proteomes" id="UP000036000"/>
    </source>
</evidence>
<name>A0AAC8ZGA0_9LACO</name>
<keyword evidence="1" id="KW-0472">Membrane</keyword>
<keyword evidence="1" id="KW-0812">Transmembrane</keyword>
<evidence type="ECO:0000259" key="3">
    <source>
        <dbReference type="Pfam" id="PF11797"/>
    </source>
</evidence>
<dbReference type="Gene3D" id="2.60.40.1710">
    <property type="entry name" value="Subtilisin-like superfamily"/>
    <property type="match status" value="1"/>
</dbReference>
<dbReference type="Pfam" id="PF06030">
    <property type="entry name" value="WxLIP_PGBD"/>
    <property type="match status" value="1"/>
</dbReference>
<accession>A0AAC8ZGA0</accession>
<reference evidence="4 5" key="1">
    <citation type="submission" date="2015-07" db="EMBL/GenBank/DDBJ databases">
        <title>Lactobacillus korensis/26-25/ whole genome sequencing.</title>
        <authorList>
            <person name="Kim M.K."/>
            <person name="Im W.-T."/>
            <person name="Srinivasan S."/>
            <person name="Lee J.-J."/>
        </authorList>
    </citation>
    <scope>NUCLEOTIDE SEQUENCE [LARGE SCALE GENOMIC DNA]</scope>
    <source>
        <strain evidence="4 5">26-25</strain>
    </source>
</reference>
<feature type="domain" description="WxL Interacting Protein host binding" evidence="3">
    <location>
        <begin position="164"/>
        <end position="299"/>
    </location>
</feature>
<evidence type="ECO:0000313" key="4">
    <source>
        <dbReference type="EMBL" id="AKP64230.1"/>
    </source>
</evidence>
<organism evidence="4 5">
    <name type="scientific">Levilactobacillus koreensis</name>
    <dbReference type="NCBI Taxonomy" id="637971"/>
    <lineage>
        <taxon>Bacteria</taxon>
        <taxon>Bacillati</taxon>
        <taxon>Bacillota</taxon>
        <taxon>Bacilli</taxon>
        <taxon>Lactobacillales</taxon>
        <taxon>Lactobacillaceae</taxon>
        <taxon>Levilactobacillus</taxon>
    </lineage>
</organism>
<keyword evidence="1" id="KW-1133">Transmembrane helix</keyword>
<evidence type="ECO:0008006" key="6">
    <source>
        <dbReference type="Google" id="ProtNLM"/>
    </source>
</evidence>
<dbReference type="KEGG" id="lko:ABN16_03945"/>
<feature type="transmembrane region" description="Helical" evidence="1">
    <location>
        <begin position="310"/>
        <end position="332"/>
    </location>
</feature>
<dbReference type="AlphaFoldDB" id="A0AAC8ZGA0"/>
<feature type="domain" description="WxL Interacting Protein peptidoglycan binding" evidence="2">
    <location>
        <begin position="32"/>
        <end position="152"/>
    </location>
</feature>
<dbReference type="Proteomes" id="UP000036000">
    <property type="component" value="Chromosome"/>
</dbReference>
<protein>
    <recommendedName>
        <fullName evidence="6">Cell surface protein</fullName>
    </recommendedName>
</protein>
<proteinExistence type="predicted"/>
<evidence type="ECO:0000256" key="1">
    <source>
        <dbReference type="SAM" id="Phobius"/>
    </source>
</evidence>
<sequence length="346" mass="38715">MKRGWQLLLALSLALVGLIWQMPMALADSVGYTVRAELPSNQDDKQVNYFALRVKPDQTQELAIVINNTSDRQQKYVVSINQAVTNDNGVIDYSQVKPKLDPSLKVGIQDIFTKGSDQKVTVAANAQKKVTFTYTMPAKELPGIILGGVYVEQVPAAAKHTTAKIMIQNAFAYAIGLRLRESTRTVLPDMRLHEVKATQINRRNYVTANLQNPQPGIMQKLTVNARVTKFDSVKTLIRQQQSGMGMAPNSNFNFGIPWGNQNLPAGQYTLYLTAKAGSQTWQFTRNFTIADQTVKRLNKTVLAPAKRPNYWLYAALALLIAILLAIIGYLLYRSRHRDDDDDVDDE</sequence>
<dbReference type="EMBL" id="CP012033">
    <property type="protein sequence ID" value="AKP64230.1"/>
    <property type="molecule type" value="Genomic_DNA"/>
</dbReference>
<keyword evidence="5" id="KW-1185">Reference proteome</keyword>
<dbReference type="RefSeq" id="WP_082153188.1">
    <property type="nucleotide sequence ID" value="NZ_CP012033.1"/>
</dbReference>
<gene>
    <name evidence="4" type="ORF">ABN16_03945</name>
</gene>
<evidence type="ECO:0000259" key="2">
    <source>
        <dbReference type="Pfam" id="PF06030"/>
    </source>
</evidence>